<dbReference type="InterPro" id="IPR013088">
    <property type="entry name" value="Znf_NHR/GATA"/>
</dbReference>
<dbReference type="Gene3D" id="3.30.50.10">
    <property type="entry name" value="Erythroid Transcription Factor GATA-1, subunit A"/>
    <property type="match status" value="1"/>
</dbReference>
<dbReference type="PRINTS" id="PR00047">
    <property type="entry name" value="STROIDFINGER"/>
</dbReference>
<dbReference type="PROSITE" id="PS51030">
    <property type="entry name" value="NUCLEAR_REC_DBD_2"/>
    <property type="match status" value="1"/>
</dbReference>
<dbReference type="InterPro" id="IPR000536">
    <property type="entry name" value="Nucl_hrmn_rcpt_lig-bd"/>
</dbReference>
<dbReference type="GeneID" id="3565118"/>
<evidence type="ECO:0000259" key="11">
    <source>
        <dbReference type="PROSITE" id="PS51843"/>
    </source>
</evidence>
<dbReference type="EMBL" id="BX284605">
    <property type="protein sequence ID" value="CCG28059.1"/>
    <property type="molecule type" value="Genomic_DNA"/>
</dbReference>
<feature type="domain" description="Nuclear receptor" evidence="10">
    <location>
        <begin position="5"/>
        <end position="75"/>
    </location>
</feature>
<evidence type="ECO:0000256" key="9">
    <source>
        <dbReference type="ARBA" id="ARBA00023242"/>
    </source>
</evidence>
<dbReference type="InterPro" id="IPR001628">
    <property type="entry name" value="Znf_hrmn_rcpt"/>
</dbReference>
<dbReference type="Proteomes" id="UP000001940">
    <property type="component" value="Chromosome V"/>
</dbReference>
<comment type="similarity">
    <text evidence="1">Belongs to the nuclear hormone receptor family.</text>
</comment>
<reference evidence="12 13" key="1">
    <citation type="journal article" date="1998" name="Science">
        <title>Genome sequence of the nematode C. elegans: a platform for investigating biology.</title>
        <authorList>
            <consortium name="The C. elegans sequencing consortium"/>
            <person name="Sulson J.E."/>
            <person name="Waterston R."/>
        </authorList>
    </citation>
    <scope>NUCLEOTIDE SEQUENCE [LARGE SCALE GENOMIC DNA]</scope>
    <source>
        <strain evidence="12 13">Bristol N2</strain>
    </source>
</reference>
<keyword evidence="13" id="KW-1185">Reference proteome</keyword>
<evidence type="ECO:0000256" key="6">
    <source>
        <dbReference type="ARBA" id="ARBA00023125"/>
    </source>
</evidence>
<dbReference type="WormBase" id="F57A10.6b">
    <property type="protein sequence ID" value="CE34889"/>
    <property type="gene ID" value="WBGene00010186"/>
    <property type="gene designation" value="nhr-283"/>
</dbReference>
<evidence type="ECO:0000256" key="2">
    <source>
        <dbReference type="ARBA" id="ARBA00022723"/>
    </source>
</evidence>
<gene>
    <name evidence="12 14" type="primary">nhr-283</name>
    <name evidence="12" type="ORF">CELE_F57A10.6</name>
    <name evidence="14" type="ORF">F57A10.6</name>
</gene>
<keyword evidence="4" id="KW-0862">Zinc</keyword>
<keyword evidence="6" id="KW-0238">DNA-binding</keyword>
<dbReference type="PaxDb" id="6239-F57A10.6b"/>
<accession>H9G361</accession>
<protein>
    <submittedName>
        <fullName evidence="12">Nuclear Hormone Receptor family</fullName>
    </submittedName>
</protein>
<dbReference type="Bgee" id="WBGene00010186">
    <property type="expression patterns" value="Expressed in larva"/>
</dbReference>
<dbReference type="PROSITE" id="PS51843">
    <property type="entry name" value="NR_LBD"/>
    <property type="match status" value="1"/>
</dbReference>
<evidence type="ECO:0000256" key="4">
    <source>
        <dbReference type="ARBA" id="ARBA00022833"/>
    </source>
</evidence>
<evidence type="ECO:0000256" key="3">
    <source>
        <dbReference type="ARBA" id="ARBA00022771"/>
    </source>
</evidence>
<dbReference type="FunCoup" id="H9G361">
    <property type="interactions" value="5"/>
</dbReference>
<dbReference type="SMR" id="H9G361"/>
<keyword evidence="5" id="KW-0805">Transcription regulation</keyword>
<evidence type="ECO:0000313" key="12">
    <source>
        <dbReference type="EMBL" id="CCG28059.1"/>
    </source>
</evidence>
<dbReference type="InterPro" id="IPR035500">
    <property type="entry name" value="NHR-like_dom_sf"/>
</dbReference>
<evidence type="ECO:0000256" key="8">
    <source>
        <dbReference type="ARBA" id="ARBA00023170"/>
    </source>
</evidence>
<dbReference type="SUPFAM" id="SSF57716">
    <property type="entry name" value="Glucocorticoid receptor-like (DNA-binding domain)"/>
    <property type="match status" value="1"/>
</dbReference>
<dbReference type="Gene3D" id="1.10.565.10">
    <property type="entry name" value="Retinoid X Receptor"/>
    <property type="match status" value="1"/>
</dbReference>
<evidence type="ECO:0000259" key="10">
    <source>
        <dbReference type="PROSITE" id="PS51030"/>
    </source>
</evidence>
<keyword evidence="9" id="KW-0539">Nucleus</keyword>
<dbReference type="AGR" id="WB:WBGene00010186"/>
<dbReference type="OMA" id="WVFITGM"/>
<dbReference type="Pfam" id="PF00104">
    <property type="entry name" value="Hormone_recep"/>
    <property type="match status" value="1"/>
</dbReference>
<sequence length="327" mass="37323">MSSEESMCSICNVRESSGFSYGVLCCGACKMFFRRALFVKNIDTCRQKGECIKKCRYCRFQKCIQAGMSYTPTENLLELKNNDSLSAFIFNLAHQDELRKYQLMNCRYDGDPTVAEIAEHNTPLNFTKKPDDFPMNLGEWIFITGLTSLNYLKKFNHVNMLNASDRHFLLKYSFFDMSIFTDSMRACEKGEGVITFPDGTEVIRAEVPGLEQKFLNGIRCRLAARVNELKVTKEEFLLLSAVFFCNPGLPGISESGRGILSTYQKIYTSALLQYCLLTYQQTGPTRFTDLLSVLQVVTKTRQDISYLFILNSIRGPPSALKKIFIFR</sequence>
<evidence type="ECO:0000256" key="5">
    <source>
        <dbReference type="ARBA" id="ARBA00023015"/>
    </source>
</evidence>
<dbReference type="AlphaFoldDB" id="H9G361"/>
<proteinExistence type="inferred from homology"/>
<dbReference type="GO" id="GO:0008270">
    <property type="term" value="F:zinc ion binding"/>
    <property type="evidence" value="ECO:0007669"/>
    <property type="project" value="UniProtKB-KW"/>
</dbReference>
<name>H9G361_CAEEL</name>
<evidence type="ECO:0000256" key="7">
    <source>
        <dbReference type="ARBA" id="ARBA00023163"/>
    </source>
</evidence>
<keyword evidence="7" id="KW-0804">Transcription</keyword>
<dbReference type="GO" id="GO:0003700">
    <property type="term" value="F:DNA-binding transcription factor activity"/>
    <property type="evidence" value="ECO:0007669"/>
    <property type="project" value="InterPro"/>
</dbReference>
<dbReference type="PANTHER" id="PTHR45886:SF8">
    <property type="entry name" value="NUCLEAR HORMONE RECEPTOR FAMILY-RELATED"/>
    <property type="match status" value="1"/>
</dbReference>
<dbReference type="Pfam" id="PF00105">
    <property type="entry name" value="zf-C4"/>
    <property type="match status" value="1"/>
</dbReference>
<evidence type="ECO:0000313" key="13">
    <source>
        <dbReference type="Proteomes" id="UP000001940"/>
    </source>
</evidence>
<evidence type="ECO:0000313" key="14">
    <source>
        <dbReference type="WormBase" id="F57A10.6b"/>
    </source>
</evidence>
<keyword evidence="2" id="KW-0479">Metal-binding</keyword>
<feature type="domain" description="NR LBD" evidence="11">
    <location>
        <begin position="95"/>
        <end position="327"/>
    </location>
</feature>
<dbReference type="GO" id="GO:0043565">
    <property type="term" value="F:sequence-specific DNA binding"/>
    <property type="evidence" value="ECO:0007669"/>
    <property type="project" value="InterPro"/>
</dbReference>
<keyword evidence="3" id="KW-0863">Zinc-finger</keyword>
<dbReference type="InParanoid" id="H9G361"/>
<dbReference type="SMART" id="SM00399">
    <property type="entry name" value="ZnF_C4"/>
    <property type="match status" value="1"/>
</dbReference>
<dbReference type="SUPFAM" id="SSF48508">
    <property type="entry name" value="Nuclear receptor ligand-binding domain"/>
    <property type="match status" value="1"/>
</dbReference>
<keyword evidence="8 12" id="KW-0675">Receptor</keyword>
<dbReference type="CTD" id="3565118"/>
<dbReference type="RefSeq" id="NP_001370879.1">
    <property type="nucleotide sequence ID" value="NM_001383471.1"/>
</dbReference>
<dbReference type="OrthoDB" id="5849277at2759"/>
<dbReference type="eggNOG" id="ENOG502TGEB">
    <property type="taxonomic scope" value="Eukaryota"/>
</dbReference>
<organism evidence="12 13">
    <name type="scientific">Caenorhabditis elegans</name>
    <dbReference type="NCBI Taxonomy" id="6239"/>
    <lineage>
        <taxon>Eukaryota</taxon>
        <taxon>Metazoa</taxon>
        <taxon>Ecdysozoa</taxon>
        <taxon>Nematoda</taxon>
        <taxon>Chromadorea</taxon>
        <taxon>Rhabditida</taxon>
        <taxon>Rhabditina</taxon>
        <taxon>Rhabditomorpha</taxon>
        <taxon>Rhabditoidea</taxon>
        <taxon>Rhabditidae</taxon>
        <taxon>Peloderinae</taxon>
        <taxon>Caenorhabditis</taxon>
    </lineage>
</organism>
<dbReference type="STRING" id="6239.F57A10.6b.1"/>
<dbReference type="PANTHER" id="PTHR45886">
    <property type="entry name" value="NUCLEAR HORMONE RECEPTOR FAMILY-RELATED-RELATED"/>
    <property type="match status" value="1"/>
</dbReference>
<dbReference type="SMART" id="SM00430">
    <property type="entry name" value="HOLI"/>
    <property type="match status" value="1"/>
</dbReference>
<evidence type="ECO:0000256" key="1">
    <source>
        <dbReference type="ARBA" id="ARBA00005993"/>
    </source>
</evidence>
<dbReference type="PhylomeDB" id="H9G361"/>